<dbReference type="Gene3D" id="2.30.110.10">
    <property type="entry name" value="Electron Transport, Fmn-binding Protein, Chain A"/>
    <property type="match status" value="1"/>
</dbReference>
<evidence type="ECO:0000256" key="2">
    <source>
        <dbReference type="ARBA" id="ARBA00022630"/>
    </source>
</evidence>
<dbReference type="InterPro" id="IPR012349">
    <property type="entry name" value="Split_barrel_FMN-bd"/>
</dbReference>
<dbReference type="GO" id="GO:0016491">
    <property type="term" value="F:oxidoreductase activity"/>
    <property type="evidence" value="ECO:0007669"/>
    <property type="project" value="UniProtKB-KW"/>
</dbReference>
<keyword evidence="2" id="KW-0285">Flavoprotein</keyword>
<dbReference type="EC" id="1.5.1.-" evidence="6"/>
<dbReference type="InterPro" id="IPR002563">
    <property type="entry name" value="Flavin_Rdtase-like_dom"/>
</dbReference>
<accession>A0ABD6ARW7</accession>
<evidence type="ECO:0000313" key="7">
    <source>
        <dbReference type="Proteomes" id="UP001597187"/>
    </source>
</evidence>
<protein>
    <submittedName>
        <fullName evidence="6">Flavin reductase family protein</fullName>
        <ecNumber evidence="6">1.5.1.-</ecNumber>
    </submittedName>
</protein>
<evidence type="ECO:0000259" key="5">
    <source>
        <dbReference type="SMART" id="SM00903"/>
    </source>
</evidence>
<dbReference type="RefSeq" id="WP_250872059.1">
    <property type="nucleotide sequence ID" value="NZ_JALXFV010000002.1"/>
</dbReference>
<dbReference type="SUPFAM" id="SSF50475">
    <property type="entry name" value="FMN-binding split barrel"/>
    <property type="match status" value="1"/>
</dbReference>
<evidence type="ECO:0000256" key="4">
    <source>
        <dbReference type="ARBA" id="ARBA00038054"/>
    </source>
</evidence>
<dbReference type="EMBL" id="JBHUDC010000002">
    <property type="protein sequence ID" value="MFD1512071.1"/>
    <property type="molecule type" value="Genomic_DNA"/>
</dbReference>
<dbReference type="SMART" id="SM00903">
    <property type="entry name" value="Flavin_Reduct"/>
    <property type="match status" value="1"/>
</dbReference>
<evidence type="ECO:0000256" key="3">
    <source>
        <dbReference type="ARBA" id="ARBA00022643"/>
    </source>
</evidence>
<dbReference type="Proteomes" id="UP001597187">
    <property type="component" value="Unassembled WGS sequence"/>
</dbReference>
<gene>
    <name evidence="6" type="ORF">ACFSBT_02090</name>
</gene>
<comment type="similarity">
    <text evidence="4">Belongs to the flavoredoxin family.</text>
</comment>
<reference evidence="6 7" key="1">
    <citation type="journal article" date="2019" name="Int. J. Syst. Evol. Microbiol.">
        <title>The Global Catalogue of Microorganisms (GCM) 10K type strain sequencing project: providing services to taxonomists for standard genome sequencing and annotation.</title>
        <authorList>
            <consortium name="The Broad Institute Genomics Platform"/>
            <consortium name="The Broad Institute Genome Sequencing Center for Infectious Disease"/>
            <person name="Wu L."/>
            <person name="Ma J."/>
        </authorList>
    </citation>
    <scope>NUCLEOTIDE SEQUENCE [LARGE SCALE GENOMIC DNA]</scope>
    <source>
        <strain evidence="6 7">CGMCC 1.12563</strain>
    </source>
</reference>
<dbReference type="Pfam" id="PF01613">
    <property type="entry name" value="Flavin_Reduct"/>
    <property type="match status" value="1"/>
</dbReference>
<dbReference type="PANTHER" id="PTHR33798">
    <property type="entry name" value="FLAVOPROTEIN OXYGENASE"/>
    <property type="match status" value="1"/>
</dbReference>
<evidence type="ECO:0000256" key="1">
    <source>
        <dbReference type="ARBA" id="ARBA00001917"/>
    </source>
</evidence>
<proteinExistence type="inferred from homology"/>
<dbReference type="PANTHER" id="PTHR33798:SF5">
    <property type="entry name" value="FLAVIN REDUCTASE LIKE DOMAIN-CONTAINING PROTEIN"/>
    <property type="match status" value="1"/>
</dbReference>
<sequence length="194" mass="21081">MEGPPEEFGSGYRLLSSVVVPRPIAWVGSYDADGTPNLAPYSFFNVVSSSPPVVYFAPGGTGEHRKDSANNAIESEAFTVHVVTRAFAEAMNATSATLAPEEDEFEHADLDRVDATHVDAPRIADAPVVLECDLYDTQEIGAQTLVFGEVVYAHVDDDLLTDGKPDVRELDAVGRLAGNYYASTDDRFRLERPE</sequence>
<keyword evidence="3" id="KW-0288">FMN</keyword>
<feature type="domain" description="Flavin reductase like" evidence="5">
    <location>
        <begin position="17"/>
        <end position="175"/>
    </location>
</feature>
<keyword evidence="6" id="KW-0560">Oxidoreductase</keyword>
<evidence type="ECO:0000313" key="6">
    <source>
        <dbReference type="EMBL" id="MFD1512071.1"/>
    </source>
</evidence>
<organism evidence="6 7">
    <name type="scientific">Halomarina rubra</name>
    <dbReference type="NCBI Taxonomy" id="2071873"/>
    <lineage>
        <taxon>Archaea</taxon>
        <taxon>Methanobacteriati</taxon>
        <taxon>Methanobacteriota</taxon>
        <taxon>Stenosarchaea group</taxon>
        <taxon>Halobacteria</taxon>
        <taxon>Halobacteriales</taxon>
        <taxon>Natronomonadaceae</taxon>
        <taxon>Halomarina</taxon>
    </lineage>
</organism>
<comment type="cofactor">
    <cofactor evidence="1">
        <name>FMN</name>
        <dbReference type="ChEBI" id="CHEBI:58210"/>
    </cofactor>
</comment>
<dbReference type="AlphaFoldDB" id="A0ABD6ARW7"/>
<name>A0ABD6ARW7_9EURY</name>
<comment type="caution">
    <text evidence="6">The sequence shown here is derived from an EMBL/GenBank/DDBJ whole genome shotgun (WGS) entry which is preliminary data.</text>
</comment>
<keyword evidence="7" id="KW-1185">Reference proteome</keyword>